<dbReference type="Proteomes" id="UP000235786">
    <property type="component" value="Unassembled WGS sequence"/>
</dbReference>
<dbReference type="InterPro" id="IPR037176">
    <property type="entry name" value="Osmotin/thaumatin-like_sf"/>
</dbReference>
<dbReference type="InterPro" id="IPR042517">
    <property type="entry name" value="Glyco_hydro_64_N_2"/>
</dbReference>
<feature type="domain" description="GH64" evidence="2">
    <location>
        <begin position="37"/>
        <end position="397"/>
    </location>
</feature>
<dbReference type="CDD" id="cd09220">
    <property type="entry name" value="GH64-GluB-like"/>
    <property type="match status" value="1"/>
</dbReference>
<feature type="transmembrane region" description="Helical" evidence="1">
    <location>
        <begin position="533"/>
        <end position="551"/>
    </location>
</feature>
<dbReference type="PROSITE" id="PS52006">
    <property type="entry name" value="GH64"/>
    <property type="match status" value="1"/>
</dbReference>
<dbReference type="STRING" id="1149755.A0A2J6QT05"/>
<evidence type="ECO:0000256" key="1">
    <source>
        <dbReference type="SAM" id="Phobius"/>
    </source>
</evidence>
<keyword evidence="4" id="KW-1185">Reference proteome</keyword>
<keyword evidence="3" id="KW-0378">Hydrolase</keyword>
<dbReference type="EMBL" id="KZ613974">
    <property type="protein sequence ID" value="PMD29398.1"/>
    <property type="molecule type" value="Genomic_DNA"/>
</dbReference>
<dbReference type="Pfam" id="PF16483">
    <property type="entry name" value="Glyco_hydro_64"/>
    <property type="match status" value="1"/>
</dbReference>
<dbReference type="InterPro" id="IPR032477">
    <property type="entry name" value="Glyco_hydro_64"/>
</dbReference>
<dbReference type="Gene3D" id="3.30.920.50">
    <property type="entry name" value="Beta-1,3-glucanase, C-terminal domain"/>
    <property type="match status" value="1"/>
</dbReference>
<gene>
    <name evidence="3" type="ORF">L207DRAFT_538815</name>
</gene>
<dbReference type="GO" id="GO:0016787">
    <property type="term" value="F:hydrolase activity"/>
    <property type="evidence" value="ECO:0007669"/>
    <property type="project" value="UniProtKB-KW"/>
</dbReference>
<evidence type="ECO:0000313" key="3">
    <source>
        <dbReference type="EMBL" id="PMD29398.1"/>
    </source>
</evidence>
<dbReference type="Gene3D" id="2.60.110.10">
    <property type="entry name" value="Thaumatin"/>
    <property type="match status" value="1"/>
</dbReference>
<evidence type="ECO:0000259" key="2">
    <source>
        <dbReference type="PROSITE" id="PS52006"/>
    </source>
</evidence>
<organism evidence="3 4">
    <name type="scientific">Hyaloscypha variabilis (strain UAMH 11265 / GT02V1 / F)</name>
    <name type="common">Meliniomyces variabilis</name>
    <dbReference type="NCBI Taxonomy" id="1149755"/>
    <lineage>
        <taxon>Eukaryota</taxon>
        <taxon>Fungi</taxon>
        <taxon>Dikarya</taxon>
        <taxon>Ascomycota</taxon>
        <taxon>Pezizomycotina</taxon>
        <taxon>Leotiomycetes</taxon>
        <taxon>Helotiales</taxon>
        <taxon>Hyaloscyphaceae</taxon>
        <taxon>Hyaloscypha</taxon>
        <taxon>Hyaloscypha variabilis</taxon>
    </lineage>
</organism>
<sequence>MTTLDDVLALQTSSNVLYAPDIKPVTESLIVDTSASTGTLSVSLYNSTQSSNVYAYITGLAINNNSALFLLESDGATAYYPSNPTSNGTALSANCAIALGAPGSTTTVTIPYIAGGRIWFCVGSTLTFLLNPGSSGAGLVEPSVSNTSDPNYNLSWDFCEFTYNSSQLYANITYVDFVCLPIALTLTSTTGTVSHVSGMPSDGLTTVCNNLIAQNNTDGAGWDQLVVTNNGSNLRALSPTQGIVFNSSLFENYWTDYVNDVWAQYVSTPLNVDTQASWGIMTGNTSSDLTSLAFSCGSFPKPSAADIFSASTGAFAPQATNTAELLNIGARLDAAFNRSTLLIDANQPEGEVVSTYYQNSSTNHYARIVHAANLDNRGYCFPYDDVTPDGGVDQSGFVSDPTPANFRVTVGGGNASVKRDVFPTRNRGRAGTQARSMMKRSVSWAEDVKDPIVVEDIDRDLEKGEHPKLLNELVTPSGGFKLPASIERYLAPHLAKLQASPFYINRLLPFMAFIHQLIVSILSISIRTIVSRVFIVAFFFLFYFLGLLPHGSDGATQRRVLESSIVAANNGTVLLQGI</sequence>
<evidence type="ECO:0000313" key="4">
    <source>
        <dbReference type="Proteomes" id="UP000235786"/>
    </source>
</evidence>
<accession>A0A2J6QT05</accession>
<dbReference type="AlphaFoldDB" id="A0A2J6QT05"/>
<dbReference type="InterPro" id="IPR037398">
    <property type="entry name" value="Glyco_hydro_64_fam"/>
</dbReference>
<protein>
    <submittedName>
        <fullName evidence="3">Glycoside hydrolase family 64 protein</fullName>
    </submittedName>
</protein>
<feature type="transmembrane region" description="Helical" evidence="1">
    <location>
        <begin position="507"/>
        <end position="526"/>
    </location>
</feature>
<keyword evidence="1" id="KW-1133">Transmembrane helix</keyword>
<proteinExistence type="predicted"/>
<dbReference type="PANTHER" id="PTHR38165">
    <property type="match status" value="1"/>
</dbReference>
<name>A0A2J6QT05_HYAVF</name>
<reference evidence="3 4" key="1">
    <citation type="submission" date="2016-04" db="EMBL/GenBank/DDBJ databases">
        <title>A degradative enzymes factory behind the ericoid mycorrhizal symbiosis.</title>
        <authorList>
            <consortium name="DOE Joint Genome Institute"/>
            <person name="Martino E."/>
            <person name="Morin E."/>
            <person name="Grelet G."/>
            <person name="Kuo A."/>
            <person name="Kohler A."/>
            <person name="Daghino S."/>
            <person name="Barry K."/>
            <person name="Choi C."/>
            <person name="Cichocki N."/>
            <person name="Clum A."/>
            <person name="Copeland A."/>
            <person name="Hainaut M."/>
            <person name="Haridas S."/>
            <person name="Labutti K."/>
            <person name="Lindquist E."/>
            <person name="Lipzen A."/>
            <person name="Khouja H.-R."/>
            <person name="Murat C."/>
            <person name="Ohm R."/>
            <person name="Olson A."/>
            <person name="Spatafora J."/>
            <person name="Veneault-Fourrey C."/>
            <person name="Henrissat B."/>
            <person name="Grigoriev I."/>
            <person name="Martin F."/>
            <person name="Perotto S."/>
        </authorList>
    </citation>
    <scope>NUCLEOTIDE SEQUENCE [LARGE SCALE GENOMIC DNA]</scope>
    <source>
        <strain evidence="3 4">F</strain>
    </source>
</reference>
<dbReference type="OrthoDB" id="10058186at2759"/>
<dbReference type="PANTHER" id="PTHR38165:SF1">
    <property type="entry name" value="GLUCANASE B"/>
    <property type="match status" value="1"/>
</dbReference>
<keyword evidence="1" id="KW-0812">Transmembrane</keyword>
<keyword evidence="1" id="KW-0472">Membrane</keyword>